<name>A0A183F4N2_HELPZ</name>
<organism evidence="2 3">
    <name type="scientific">Heligmosomoides polygyrus</name>
    <name type="common">Parasitic roundworm</name>
    <dbReference type="NCBI Taxonomy" id="6339"/>
    <lineage>
        <taxon>Eukaryota</taxon>
        <taxon>Metazoa</taxon>
        <taxon>Ecdysozoa</taxon>
        <taxon>Nematoda</taxon>
        <taxon>Chromadorea</taxon>
        <taxon>Rhabditida</taxon>
        <taxon>Rhabditina</taxon>
        <taxon>Rhabditomorpha</taxon>
        <taxon>Strongyloidea</taxon>
        <taxon>Heligmosomidae</taxon>
        <taxon>Heligmosomoides</taxon>
    </lineage>
</organism>
<evidence type="ECO:0000313" key="1">
    <source>
        <dbReference type="EMBL" id="VDO19507.1"/>
    </source>
</evidence>
<dbReference type="WBParaSite" id="HPBE_0000112401-mRNA-1">
    <property type="protein sequence ID" value="HPBE_0000112401-mRNA-1"/>
    <property type="gene ID" value="HPBE_0000112401"/>
</dbReference>
<dbReference type="InterPro" id="IPR050235">
    <property type="entry name" value="CK1_Ser-Thr_kinase"/>
</dbReference>
<dbReference type="SUPFAM" id="SSF56112">
    <property type="entry name" value="Protein kinase-like (PK-like)"/>
    <property type="match status" value="1"/>
</dbReference>
<evidence type="ECO:0000313" key="2">
    <source>
        <dbReference type="Proteomes" id="UP000050761"/>
    </source>
</evidence>
<sequence>GHLIPPRKDVGWRGTTRYGSLTAHKRQDLGRRDDLESWFYMTVEMTRGTLPWRLVTDRNAVRAAKQAARAAGRTQFLFEAPKQYDQILTIVDSYSFDSQPDYDKIYNILDKVREEKGFRMGDHWDWDDEGSLTTNSVTSYSERELKAKKED</sequence>
<dbReference type="InterPro" id="IPR011009">
    <property type="entry name" value="Kinase-like_dom_sf"/>
</dbReference>
<reference evidence="1 2" key="1">
    <citation type="submission" date="2018-11" db="EMBL/GenBank/DDBJ databases">
        <authorList>
            <consortium name="Pathogen Informatics"/>
        </authorList>
    </citation>
    <scope>NUCLEOTIDE SEQUENCE [LARGE SCALE GENOMIC DNA]</scope>
</reference>
<dbReference type="Gene3D" id="1.10.510.10">
    <property type="entry name" value="Transferase(Phosphotransferase) domain 1"/>
    <property type="match status" value="1"/>
</dbReference>
<proteinExistence type="predicted"/>
<accession>A0A183F4N2</accession>
<dbReference type="EMBL" id="UZAH01001110">
    <property type="protein sequence ID" value="VDO19507.1"/>
    <property type="molecule type" value="Genomic_DNA"/>
</dbReference>
<dbReference type="Proteomes" id="UP000050761">
    <property type="component" value="Unassembled WGS sequence"/>
</dbReference>
<protein>
    <submittedName>
        <fullName evidence="3">Polyprotein</fullName>
    </submittedName>
</protein>
<evidence type="ECO:0000313" key="3">
    <source>
        <dbReference type="WBParaSite" id="HPBE_0000112401-mRNA-1"/>
    </source>
</evidence>
<dbReference type="PANTHER" id="PTHR11909">
    <property type="entry name" value="CASEIN KINASE-RELATED"/>
    <property type="match status" value="1"/>
</dbReference>
<reference evidence="3" key="2">
    <citation type="submission" date="2019-09" db="UniProtKB">
        <authorList>
            <consortium name="WormBaseParasite"/>
        </authorList>
    </citation>
    <scope>IDENTIFICATION</scope>
</reference>
<dbReference type="AlphaFoldDB" id="A0A183F4N2"/>
<accession>A0A3P7UB30</accession>
<keyword evidence="2" id="KW-1185">Reference proteome</keyword>
<dbReference type="OrthoDB" id="2687620at2759"/>
<gene>
    <name evidence="1" type="ORF">HPBE_LOCUS1125</name>
</gene>